<dbReference type="InterPro" id="IPR021787">
    <property type="entry name" value="DUF3352"/>
</dbReference>
<keyword evidence="1" id="KW-0472">Membrane</keyword>
<gene>
    <name evidence="2" type="ORF">LCGC14_0256590</name>
</gene>
<dbReference type="Pfam" id="PF11832">
    <property type="entry name" value="DUF3352"/>
    <property type="match status" value="1"/>
</dbReference>
<feature type="transmembrane region" description="Helical" evidence="1">
    <location>
        <begin position="95"/>
        <end position="116"/>
    </location>
</feature>
<keyword evidence="1" id="KW-1133">Transmembrane helix</keyword>
<evidence type="ECO:0000256" key="1">
    <source>
        <dbReference type="SAM" id="Phobius"/>
    </source>
</evidence>
<name>A0A0F9U2Y9_9ZZZZ</name>
<proteinExistence type="predicted"/>
<reference evidence="2" key="1">
    <citation type="journal article" date="2015" name="Nature">
        <title>Complex archaea that bridge the gap between prokaryotes and eukaryotes.</title>
        <authorList>
            <person name="Spang A."/>
            <person name="Saw J.H."/>
            <person name="Jorgensen S.L."/>
            <person name="Zaremba-Niedzwiedzka K."/>
            <person name="Martijn J."/>
            <person name="Lind A.E."/>
            <person name="van Eijk R."/>
            <person name="Schleper C."/>
            <person name="Guy L."/>
            <person name="Ettema T.J."/>
        </authorList>
    </citation>
    <scope>NUCLEOTIDE SEQUENCE</scope>
</reference>
<dbReference type="AlphaFoldDB" id="A0A0F9U2Y9"/>
<accession>A0A0F9U2Y9</accession>
<evidence type="ECO:0000313" key="2">
    <source>
        <dbReference type="EMBL" id="KKN87615.1"/>
    </source>
</evidence>
<evidence type="ECO:0008006" key="3">
    <source>
        <dbReference type="Google" id="ProtNLM"/>
    </source>
</evidence>
<organism evidence="2">
    <name type="scientific">marine sediment metagenome</name>
    <dbReference type="NCBI Taxonomy" id="412755"/>
    <lineage>
        <taxon>unclassified sequences</taxon>
        <taxon>metagenomes</taxon>
        <taxon>ecological metagenomes</taxon>
    </lineage>
</organism>
<dbReference type="EMBL" id="LAZR01000136">
    <property type="protein sequence ID" value="KKN87615.1"/>
    <property type="molecule type" value="Genomic_DNA"/>
</dbReference>
<protein>
    <recommendedName>
        <fullName evidence="3">DUF3352 domain-containing protein</fullName>
    </recommendedName>
</protein>
<comment type="caution">
    <text evidence="2">The sequence shown here is derived from an EMBL/GenBank/DDBJ whole genome shotgun (WGS) entry which is preliminary data.</text>
</comment>
<keyword evidence="1" id="KW-0812">Transmembrane</keyword>
<sequence>MADQKAIDYIKSAREKDGLSNEVIKRNLLSVGWEEEEINEIFQALDGVKDGPVAEFPREEKHRTDLPRVEEPAEKFFREKGFIEKPKKLQFNKKYLIPLIILVVFISLVSASAFVYNQFFRKIDPISLLPQETALYLRVKINPENKQVENFKELLNKFPYYEKFSQKISDGFEILKEKEPNLKHFDFTISDEIIFAIISPFEERMEQFPLIFILPDPDLKKLEKLSKDIQNEIERSGAWKIEKETYRGRIIVRAVPTYQSNLSGPRLEPSTTLTDGHFILATKPEDIKKIIDIAEDQKIINIFRGGKEKNIYSNAAYRKIKKYLPKNYLALFYGELDFSKMMKIPGVIGVVAKTEDFFGPLADSLKAALDLPFFKKKESEESEKIAMAWAIIAEKNELTTETYSLDLRDNIFISSQFSFEESLAGFIPEKIENKEIVFYGEGRNLKSSFEYLEETLTKQMTTEEKREYNDSLKFLRETLGIDIKEDILALFDKNYAFFLASEPTGKETPIVAFILEVDDENKAKGNLLKISISPIPLISLTSPSLPSLSPEQIPQEKIGFKKEIIDGFEIYSLPVYEEFGLNFSIKERKAIFTFTKEGLISTLKSLSDSKQRRLKDSKLFAEQFEKVPKHITGISYSYPYGYLGTFKWVANFILDFYKQRFESALGGGILVFEAEKLQTPISEFLDKGITPYLKVLKSVGSYSYSPESGLSISKGRFIIEELSVKEKETTEEFWENIGGWVEENFGPIFGFPMVPIY</sequence>